<dbReference type="Pfam" id="PF03704">
    <property type="entry name" value="BTAD"/>
    <property type="match status" value="1"/>
</dbReference>
<evidence type="ECO:0000256" key="6">
    <source>
        <dbReference type="SAM" id="MobiDB-lite"/>
    </source>
</evidence>
<reference evidence="8 9" key="1">
    <citation type="submission" date="2020-02" db="EMBL/GenBank/DDBJ databases">
        <title>Acidophilic actinobacteria isolated from forest soil.</title>
        <authorList>
            <person name="Golinska P."/>
        </authorList>
    </citation>
    <scope>NUCLEOTIDE SEQUENCE [LARGE SCALE GENOMIC DNA]</scope>
    <source>
        <strain evidence="8 9">NL8</strain>
    </source>
</reference>
<feature type="DNA-binding region" description="OmpR/PhoB-type" evidence="4">
    <location>
        <begin position="1"/>
        <end position="67"/>
    </location>
</feature>
<evidence type="ECO:0000256" key="1">
    <source>
        <dbReference type="ARBA" id="ARBA00005820"/>
    </source>
</evidence>
<feature type="repeat" description="TPR" evidence="3">
    <location>
        <begin position="929"/>
        <end position="962"/>
    </location>
</feature>
<dbReference type="SUPFAM" id="SSF52540">
    <property type="entry name" value="P-loop containing nucleoside triphosphate hydrolases"/>
    <property type="match status" value="1"/>
</dbReference>
<keyword evidence="2 4" id="KW-0238">DNA-binding</keyword>
<feature type="region of interest" description="Disordered" evidence="6">
    <location>
        <begin position="220"/>
        <end position="241"/>
    </location>
</feature>
<dbReference type="Gene3D" id="3.40.50.300">
    <property type="entry name" value="P-loop containing nucleotide triphosphate hydrolases"/>
    <property type="match status" value="1"/>
</dbReference>
<dbReference type="Pfam" id="PF00486">
    <property type="entry name" value="Trans_reg_C"/>
    <property type="match status" value="1"/>
</dbReference>
<dbReference type="PRINTS" id="PR00364">
    <property type="entry name" value="DISEASERSIST"/>
</dbReference>
<keyword evidence="3" id="KW-0802">TPR repeat</keyword>
<dbReference type="PROSITE" id="PS51755">
    <property type="entry name" value="OMPR_PHOB"/>
    <property type="match status" value="1"/>
</dbReference>
<dbReference type="PANTHER" id="PTHR47691:SF3">
    <property type="entry name" value="HTH-TYPE TRANSCRIPTIONAL REGULATOR RV0890C-RELATED"/>
    <property type="match status" value="1"/>
</dbReference>
<dbReference type="InterPro" id="IPR001867">
    <property type="entry name" value="OmpR/PhoB-type_DNA-bd"/>
</dbReference>
<feature type="domain" description="OmpR/PhoB-type" evidence="7">
    <location>
        <begin position="1"/>
        <end position="67"/>
    </location>
</feature>
<evidence type="ECO:0000259" key="7">
    <source>
        <dbReference type="PROSITE" id="PS51755"/>
    </source>
</evidence>
<accession>A0ABS5KH70</accession>
<dbReference type="EMBL" id="JAAFYZ010000004">
    <property type="protein sequence ID" value="MBS2545619.1"/>
    <property type="molecule type" value="Genomic_DNA"/>
</dbReference>
<dbReference type="SUPFAM" id="SSF48452">
    <property type="entry name" value="TPR-like"/>
    <property type="match status" value="3"/>
</dbReference>
<dbReference type="SMART" id="SM00862">
    <property type="entry name" value="Trans_reg_C"/>
    <property type="match status" value="1"/>
</dbReference>
<comment type="similarity">
    <text evidence="1">Belongs to the AfsR/DnrI/RedD regulatory family.</text>
</comment>
<gene>
    <name evidence="8" type="ORF">KGQ19_01930</name>
</gene>
<sequence length="1003" mass="109365">MLAALLIERGRAVSARALADRVWDDDPPDGFRGTLQSYISRLRRRLRNAGESGELIASGPAGYRMNVSLDRVDVHCFDRLVSQAQARAEADPSAARRLFRQAEALWIGEPLAGLTGSWATAVQRILTDKRRAAILRRIELDLRSGASPAEAVVELSELAATNRTDERVAGLLMTTLGRDGRTTDALRVYRDFRDQLHKLTGTEPGPELRMVHQRLLNGSAKTQPAVDRRQTPDEINTLDTDPTFIAGRDADISALIETVDADLLSGARRVTYSVDGLGGIGKSALALRAAHLLRKRCPDGALQINLRTHDEHLPPLDPREALTQLLDAVGTPFRELGRADTLASLAALWRRRTSGKRLLLVLDDVQDFAQIEPLLPATPGTIVLITSRRRLVGPPDLRHLTVAPLSDAAAIALLAHITERDLSGDGDLDRFTRCFGGLALAITLAAGHLRGRAVWTVGDLVDRFSMMSRALADDPLTGPIHTAFAMSYRALDGTLRDLLRYVAAHPGADIGLPAAAAMSQGALADTDARLDALVDHRLLDHAGPHRYRLHDLLRQYILAQSVEQHQIPDNQHGVERAIAFYRAAAARADHAQNPRRWALHYPAASTTQDGVFLDTPEQARAWLDQEHLNLAALTAWTVQQGHGTLTGLLPHVLIEHLDHRGRSHEALEYIEQTLAAHLSSGTESGAVAARLLTDQAAVYIRTDDLGKALESAQAALTVWTADDDRYGQADAHFQIGRVHYVAGRHDEAVAAYRAAAALYGALGDNNRVAAAENLCAVATFFQGHHEQAFALSNHALDLARRENDLRAICDALINLGELHRTVGHQTRALAYFHEARVLSESLGDPLVTAVLGNNFGAIYEHAGNFRQALASFEQALHAFRAIGDHRSEIDSLILMATAHTRLNDHTTALAELREAAALAEHARDQRQQAQIQLAEGHVYRASGDTLRAIDAYRNALALAEQAAALMEQSEAHRALSEVFATTGDDALSREHQQAALATEEQLS</sequence>
<dbReference type="PROSITE" id="PS50005">
    <property type="entry name" value="TPR"/>
    <property type="match status" value="1"/>
</dbReference>
<evidence type="ECO:0000313" key="9">
    <source>
        <dbReference type="Proteomes" id="UP000730482"/>
    </source>
</evidence>
<dbReference type="InterPro" id="IPR019734">
    <property type="entry name" value="TPR_rpt"/>
</dbReference>
<evidence type="ECO:0000256" key="4">
    <source>
        <dbReference type="PROSITE-ProRule" id="PRU01091"/>
    </source>
</evidence>
<protein>
    <submittedName>
        <fullName evidence="8">Tetratricopeptide repeat protein</fullName>
    </submittedName>
</protein>
<dbReference type="SMART" id="SM00028">
    <property type="entry name" value="TPR"/>
    <property type="match status" value="6"/>
</dbReference>
<dbReference type="InterPro" id="IPR005158">
    <property type="entry name" value="BTAD"/>
</dbReference>
<dbReference type="InterPro" id="IPR011990">
    <property type="entry name" value="TPR-like_helical_dom_sf"/>
</dbReference>
<dbReference type="InterPro" id="IPR036388">
    <property type="entry name" value="WH-like_DNA-bd_sf"/>
</dbReference>
<evidence type="ECO:0000256" key="5">
    <source>
        <dbReference type="SAM" id="Coils"/>
    </source>
</evidence>
<evidence type="ECO:0000256" key="3">
    <source>
        <dbReference type="PROSITE-ProRule" id="PRU00339"/>
    </source>
</evidence>
<organism evidence="8 9">
    <name type="scientific">Catenulispora pinistramenti</name>
    <dbReference type="NCBI Taxonomy" id="2705254"/>
    <lineage>
        <taxon>Bacteria</taxon>
        <taxon>Bacillati</taxon>
        <taxon>Actinomycetota</taxon>
        <taxon>Actinomycetes</taxon>
        <taxon>Catenulisporales</taxon>
        <taxon>Catenulisporaceae</taxon>
        <taxon>Catenulispora</taxon>
    </lineage>
</organism>
<dbReference type="PANTHER" id="PTHR47691">
    <property type="entry name" value="REGULATOR-RELATED"/>
    <property type="match status" value="1"/>
</dbReference>
<comment type="caution">
    <text evidence="8">The sequence shown here is derived from an EMBL/GenBank/DDBJ whole genome shotgun (WGS) entry which is preliminary data.</text>
</comment>
<dbReference type="SMART" id="SM01043">
    <property type="entry name" value="BTAD"/>
    <property type="match status" value="1"/>
</dbReference>
<keyword evidence="5" id="KW-0175">Coiled coil</keyword>
<keyword evidence="9" id="KW-1185">Reference proteome</keyword>
<proteinExistence type="inferred from homology"/>
<name>A0ABS5KH70_9ACTN</name>
<evidence type="ECO:0000313" key="8">
    <source>
        <dbReference type="EMBL" id="MBS2545619.1"/>
    </source>
</evidence>
<feature type="coiled-coil region" evidence="5">
    <location>
        <begin position="912"/>
        <end position="969"/>
    </location>
</feature>
<dbReference type="SUPFAM" id="SSF46894">
    <property type="entry name" value="C-terminal effector domain of the bipartite response regulators"/>
    <property type="match status" value="1"/>
</dbReference>
<dbReference type="Pfam" id="PF13424">
    <property type="entry name" value="TPR_12"/>
    <property type="match status" value="2"/>
</dbReference>
<evidence type="ECO:0000256" key="2">
    <source>
        <dbReference type="ARBA" id="ARBA00023125"/>
    </source>
</evidence>
<dbReference type="Proteomes" id="UP000730482">
    <property type="component" value="Unassembled WGS sequence"/>
</dbReference>
<dbReference type="CDD" id="cd15831">
    <property type="entry name" value="BTAD"/>
    <property type="match status" value="1"/>
</dbReference>
<dbReference type="InterPro" id="IPR027417">
    <property type="entry name" value="P-loop_NTPase"/>
</dbReference>
<dbReference type="InterPro" id="IPR016032">
    <property type="entry name" value="Sig_transdc_resp-reg_C-effctor"/>
</dbReference>
<dbReference type="Gene3D" id="1.10.10.10">
    <property type="entry name" value="Winged helix-like DNA-binding domain superfamily/Winged helix DNA-binding domain"/>
    <property type="match status" value="1"/>
</dbReference>
<dbReference type="Gene3D" id="1.25.40.10">
    <property type="entry name" value="Tetratricopeptide repeat domain"/>
    <property type="match status" value="3"/>
</dbReference>